<gene>
    <name evidence="2" type="ORF">BC739_003751</name>
</gene>
<keyword evidence="1" id="KW-0812">Transmembrane</keyword>
<protein>
    <recommendedName>
        <fullName evidence="4">ABC transporter permease</fullName>
    </recommendedName>
</protein>
<feature type="transmembrane region" description="Helical" evidence="1">
    <location>
        <begin position="49"/>
        <end position="68"/>
    </location>
</feature>
<keyword evidence="1" id="KW-0472">Membrane</keyword>
<feature type="transmembrane region" description="Helical" evidence="1">
    <location>
        <begin position="229"/>
        <end position="250"/>
    </location>
</feature>
<dbReference type="Proteomes" id="UP000517916">
    <property type="component" value="Unassembled WGS sequence"/>
</dbReference>
<organism evidence="2 3">
    <name type="scientific">Kutzneria viridogrisea</name>
    <dbReference type="NCBI Taxonomy" id="47990"/>
    <lineage>
        <taxon>Bacteria</taxon>
        <taxon>Bacillati</taxon>
        <taxon>Actinomycetota</taxon>
        <taxon>Actinomycetes</taxon>
        <taxon>Pseudonocardiales</taxon>
        <taxon>Pseudonocardiaceae</taxon>
        <taxon>Kutzneria</taxon>
    </lineage>
</organism>
<dbReference type="RefSeq" id="WP_182837811.1">
    <property type="nucleotide sequence ID" value="NZ_BAAABQ010000009.1"/>
</dbReference>
<dbReference type="EMBL" id="JACJID010000002">
    <property type="protein sequence ID" value="MBA8926552.1"/>
    <property type="molecule type" value="Genomic_DNA"/>
</dbReference>
<accession>A0ABR6BI40</accession>
<proteinExistence type="predicted"/>
<evidence type="ECO:0000313" key="2">
    <source>
        <dbReference type="EMBL" id="MBA8926552.1"/>
    </source>
</evidence>
<feature type="transmembrane region" description="Helical" evidence="1">
    <location>
        <begin position="160"/>
        <end position="183"/>
    </location>
</feature>
<sequence length="256" mass="27811">MNLALAQLTWRQHRAVLITGLAWTLLVSGCLLAISDTSSLAGPVETVTIGGPTVLTLLVGLFLAAPLLPREYEQGTYVFAWSQDVTASRWLRLKVGYLLSAVLLMSVLISALHDLRASPVSHPFSMPMFEGFAPVQVAYVAFAFALGLALGALTRRTLLAMGLTLVGFLVVRAFVAAVCRRFYLPPLHAANLEVMPRDSTAVGIQFGAGPHGIAGVDYQPNDRVPSFQWIETGLFLTLAAGLLVLAWWLVRRREVR</sequence>
<reference evidence="2 3" key="1">
    <citation type="submission" date="2020-08" db="EMBL/GenBank/DDBJ databases">
        <title>Genomic Encyclopedia of Archaeal and Bacterial Type Strains, Phase II (KMG-II): from individual species to whole genera.</title>
        <authorList>
            <person name="Goeker M."/>
        </authorList>
    </citation>
    <scope>NUCLEOTIDE SEQUENCE [LARGE SCALE GENOMIC DNA]</scope>
    <source>
        <strain evidence="2 3">DSM 43850</strain>
    </source>
</reference>
<evidence type="ECO:0008006" key="4">
    <source>
        <dbReference type="Google" id="ProtNLM"/>
    </source>
</evidence>
<evidence type="ECO:0000313" key="3">
    <source>
        <dbReference type="Proteomes" id="UP000517916"/>
    </source>
</evidence>
<evidence type="ECO:0000256" key="1">
    <source>
        <dbReference type="SAM" id="Phobius"/>
    </source>
</evidence>
<feature type="transmembrane region" description="Helical" evidence="1">
    <location>
        <begin position="133"/>
        <end position="153"/>
    </location>
</feature>
<keyword evidence="1" id="KW-1133">Transmembrane helix</keyword>
<name>A0ABR6BI40_9PSEU</name>
<comment type="caution">
    <text evidence="2">The sequence shown here is derived from an EMBL/GenBank/DDBJ whole genome shotgun (WGS) entry which is preliminary data.</text>
</comment>
<keyword evidence="3" id="KW-1185">Reference proteome</keyword>
<feature type="transmembrane region" description="Helical" evidence="1">
    <location>
        <begin position="95"/>
        <end position="113"/>
    </location>
</feature>